<organism evidence="2 3">
    <name type="scientific">Streptomyces sporangiiformans</name>
    <dbReference type="NCBI Taxonomy" id="2315329"/>
    <lineage>
        <taxon>Bacteria</taxon>
        <taxon>Bacillati</taxon>
        <taxon>Actinomycetota</taxon>
        <taxon>Actinomycetes</taxon>
        <taxon>Kitasatosporales</taxon>
        <taxon>Streptomycetaceae</taxon>
        <taxon>Streptomyces</taxon>
    </lineage>
</organism>
<sequence>MLPIFFEGLGVVALVIYGVGIGAGYLIAGSNGAWIGMTLAAVTIAVAGRLLNDEWKWDWDAEHSLYGIPMQYWGIIGLVCEAWILGLGLFAT</sequence>
<evidence type="ECO:0000256" key="1">
    <source>
        <dbReference type="SAM" id="Phobius"/>
    </source>
</evidence>
<dbReference type="Proteomes" id="UP000317378">
    <property type="component" value="Unassembled WGS sequence"/>
</dbReference>
<dbReference type="AlphaFoldDB" id="A0A505DJJ1"/>
<dbReference type="OrthoDB" id="3385380at2"/>
<evidence type="ECO:0000313" key="3">
    <source>
        <dbReference type="Proteomes" id="UP000317378"/>
    </source>
</evidence>
<feature type="transmembrane region" description="Helical" evidence="1">
    <location>
        <begin position="34"/>
        <end position="51"/>
    </location>
</feature>
<feature type="transmembrane region" description="Helical" evidence="1">
    <location>
        <begin position="6"/>
        <end position="27"/>
    </location>
</feature>
<gene>
    <name evidence="2" type="ORF">FGD71_016205</name>
</gene>
<name>A0A505DJJ1_9ACTN</name>
<keyword evidence="1" id="KW-0472">Membrane</keyword>
<keyword evidence="3" id="KW-1185">Reference proteome</keyword>
<protein>
    <submittedName>
        <fullName evidence="2">Uncharacterized protein</fullName>
    </submittedName>
</protein>
<evidence type="ECO:0000313" key="2">
    <source>
        <dbReference type="EMBL" id="TPQ21198.1"/>
    </source>
</evidence>
<keyword evidence="1" id="KW-0812">Transmembrane</keyword>
<dbReference type="RefSeq" id="WP_119101164.1">
    <property type="nucleotide sequence ID" value="NZ_QXMJ01000123.1"/>
</dbReference>
<dbReference type="EMBL" id="VCHX02000123">
    <property type="protein sequence ID" value="TPQ21198.1"/>
    <property type="molecule type" value="Genomic_DNA"/>
</dbReference>
<proteinExistence type="predicted"/>
<feature type="transmembrane region" description="Helical" evidence="1">
    <location>
        <begin position="71"/>
        <end position="91"/>
    </location>
</feature>
<keyword evidence="1" id="KW-1133">Transmembrane helix</keyword>
<accession>A0A505DJJ1</accession>
<reference evidence="2 3" key="1">
    <citation type="submission" date="2019-06" db="EMBL/GenBank/DDBJ databases">
        <title>Streptomyces sporangiiformans sp. nov., a novel actinomycete isolated from soil in Mount Song.</title>
        <authorList>
            <person name="Han L."/>
        </authorList>
    </citation>
    <scope>NUCLEOTIDE SEQUENCE [LARGE SCALE GENOMIC DNA]</scope>
    <source>
        <strain evidence="2 3">NEAU-SSA 1</strain>
    </source>
</reference>
<comment type="caution">
    <text evidence="2">The sequence shown here is derived from an EMBL/GenBank/DDBJ whole genome shotgun (WGS) entry which is preliminary data.</text>
</comment>